<dbReference type="AlphaFoldDB" id="A0A4D6KPM5"/>
<evidence type="ECO:0000313" key="1">
    <source>
        <dbReference type="EMBL" id="QCD79638.1"/>
    </source>
</evidence>
<name>A0A4D6KPM5_VIGUN</name>
<reference evidence="1 2" key="1">
    <citation type="submission" date="2019-04" db="EMBL/GenBank/DDBJ databases">
        <title>An improved genome assembly and genetic linkage map for asparagus bean, Vigna unguiculata ssp. sesquipedialis.</title>
        <authorList>
            <person name="Xia Q."/>
            <person name="Zhang R."/>
            <person name="Dong Y."/>
        </authorList>
    </citation>
    <scope>NUCLEOTIDE SEQUENCE [LARGE SCALE GENOMIC DNA]</scope>
    <source>
        <tissue evidence="1">Leaf</tissue>
    </source>
</reference>
<dbReference type="Proteomes" id="UP000501690">
    <property type="component" value="Linkage Group LG1"/>
</dbReference>
<keyword evidence="2" id="KW-1185">Reference proteome</keyword>
<accession>A0A4D6KPM5</accession>
<organism evidence="1 2">
    <name type="scientific">Vigna unguiculata</name>
    <name type="common">Cowpea</name>
    <dbReference type="NCBI Taxonomy" id="3917"/>
    <lineage>
        <taxon>Eukaryota</taxon>
        <taxon>Viridiplantae</taxon>
        <taxon>Streptophyta</taxon>
        <taxon>Embryophyta</taxon>
        <taxon>Tracheophyta</taxon>
        <taxon>Spermatophyta</taxon>
        <taxon>Magnoliopsida</taxon>
        <taxon>eudicotyledons</taxon>
        <taxon>Gunneridae</taxon>
        <taxon>Pentapetalae</taxon>
        <taxon>rosids</taxon>
        <taxon>fabids</taxon>
        <taxon>Fabales</taxon>
        <taxon>Fabaceae</taxon>
        <taxon>Papilionoideae</taxon>
        <taxon>50 kb inversion clade</taxon>
        <taxon>NPAAA clade</taxon>
        <taxon>indigoferoid/millettioid clade</taxon>
        <taxon>Phaseoleae</taxon>
        <taxon>Vigna</taxon>
    </lineage>
</organism>
<proteinExistence type="predicted"/>
<dbReference type="EMBL" id="CP039345">
    <property type="protein sequence ID" value="QCD79638.1"/>
    <property type="molecule type" value="Genomic_DNA"/>
</dbReference>
<gene>
    <name evidence="1" type="ORF">DEO72_LG1g3284</name>
</gene>
<protein>
    <submittedName>
        <fullName evidence="1">Uncharacterized protein</fullName>
    </submittedName>
</protein>
<evidence type="ECO:0000313" key="2">
    <source>
        <dbReference type="Proteomes" id="UP000501690"/>
    </source>
</evidence>
<sequence>MMSASSKIAWHTTRVTRRKRFPDRLAGDTCCQAPSASDATVSTSIAWRDNPYRQAQHASILYWFCSHRLAVKHHRQALHQYLHNTGF</sequence>